<feature type="region of interest" description="Disordered" evidence="1">
    <location>
        <begin position="95"/>
        <end position="116"/>
    </location>
</feature>
<evidence type="ECO:0000313" key="4">
    <source>
        <dbReference type="Proteomes" id="UP001178461"/>
    </source>
</evidence>
<proteinExistence type="predicted"/>
<keyword evidence="4" id="KW-1185">Reference proteome</keyword>
<evidence type="ECO:0000256" key="1">
    <source>
        <dbReference type="SAM" id="MobiDB-lite"/>
    </source>
</evidence>
<accession>A0AA35PDR0</accession>
<dbReference type="InterPro" id="IPR025164">
    <property type="entry name" value="Toastrack_DUF4097"/>
</dbReference>
<dbReference type="Proteomes" id="UP001178461">
    <property type="component" value="Chromosome 10"/>
</dbReference>
<feature type="region of interest" description="Disordered" evidence="1">
    <location>
        <begin position="41"/>
        <end position="61"/>
    </location>
</feature>
<feature type="compositionally biased region" description="Basic residues" evidence="1">
    <location>
        <begin position="49"/>
        <end position="58"/>
    </location>
</feature>
<evidence type="ECO:0000313" key="3">
    <source>
        <dbReference type="EMBL" id="CAI5785171.1"/>
    </source>
</evidence>
<feature type="region of interest" description="Disordered" evidence="1">
    <location>
        <begin position="126"/>
        <end position="145"/>
    </location>
</feature>
<dbReference type="Gene3D" id="2.160.20.120">
    <property type="match status" value="1"/>
</dbReference>
<dbReference type="EMBL" id="OX395135">
    <property type="protein sequence ID" value="CAI5785171.1"/>
    <property type="molecule type" value="Genomic_DNA"/>
</dbReference>
<organism evidence="3 4">
    <name type="scientific">Podarcis lilfordi</name>
    <name type="common">Lilford's wall lizard</name>
    <dbReference type="NCBI Taxonomy" id="74358"/>
    <lineage>
        <taxon>Eukaryota</taxon>
        <taxon>Metazoa</taxon>
        <taxon>Chordata</taxon>
        <taxon>Craniata</taxon>
        <taxon>Vertebrata</taxon>
        <taxon>Euteleostomi</taxon>
        <taxon>Lepidosauria</taxon>
        <taxon>Squamata</taxon>
        <taxon>Bifurcata</taxon>
        <taxon>Unidentata</taxon>
        <taxon>Episquamata</taxon>
        <taxon>Laterata</taxon>
        <taxon>Lacertibaenia</taxon>
        <taxon>Lacertidae</taxon>
        <taxon>Podarcis</taxon>
    </lineage>
</organism>
<name>A0AA35PDR0_9SAUR</name>
<dbReference type="Pfam" id="PF13349">
    <property type="entry name" value="DUF4097"/>
    <property type="match status" value="1"/>
</dbReference>
<feature type="domain" description="DUF4097" evidence="2">
    <location>
        <begin position="409"/>
        <end position="515"/>
    </location>
</feature>
<reference evidence="3" key="1">
    <citation type="submission" date="2022-12" db="EMBL/GenBank/DDBJ databases">
        <authorList>
            <person name="Alioto T."/>
            <person name="Alioto T."/>
            <person name="Gomez Garrido J."/>
        </authorList>
    </citation>
    <scope>NUCLEOTIDE SEQUENCE</scope>
</reference>
<sequence length="588" mass="64157">MFSFSEVWPPPGRKCFGKEGDSRLPSLLSKTSSRLLLYLPRAAPLPPGKPRRRRRRRGWSPVSALRCHGDRLSSSSPALHASYWAAARLHPVLREAGRHPPPPAAHGPKLPRETLSFPGLVVRPSGSVNAPTSAENHNSQQPPRRHWTGQSLLVQLTGSALVVLKLPGWVWLGCCVSEGPLEAASRQCRMRPLAPRGWCTAARTVAGSWHRLLKGEGVTGRRSWTGSCQQPRWFAASPCRCSKSEASKRKGSKPLKEWTLVVGPYGLLKARLPCHVSVHPLDPHKYPQADRVFVTVRGATAGPVQGADLDSLHVKYDEVQKEITIISEDMDGAASVDVRTPVKFDLDIKTTGNGCVKTEKIECNSCRIETEKGTSILRSIKSQKIDIQAKGGKVICLGTLQGNADIHVSQESSVNIEKLQGSSIHISTKNGLLKAKYLYAESSLLSSTAGDILLGNVHGDTTVKTKTGNITVDSSEGFLKASTHHGEIDVYIINQKGEVDLKSQEGSITVKVPATLQAYLQLSGSKVEVSPEIQLQETQNASREDRITVTGHMNQQDKQGKYIKAETENGTVHLKSQTWFQSVKLKAS</sequence>
<dbReference type="PANTHER" id="PTHR34094">
    <property type="match status" value="1"/>
</dbReference>
<evidence type="ECO:0000259" key="2">
    <source>
        <dbReference type="Pfam" id="PF13349"/>
    </source>
</evidence>
<dbReference type="PANTHER" id="PTHR34094:SF1">
    <property type="entry name" value="PROTEIN FAM185A"/>
    <property type="match status" value="1"/>
</dbReference>
<protein>
    <submittedName>
        <fullName evidence="3">Family with sequence similarity 185 member A</fullName>
    </submittedName>
</protein>
<gene>
    <name evidence="3" type="ORF">PODLI_1B008579</name>
</gene>
<dbReference type="AlphaFoldDB" id="A0AA35PDR0"/>